<dbReference type="EMBL" id="CP103300">
    <property type="protein sequence ID" value="UYM16844.1"/>
    <property type="molecule type" value="Genomic_DNA"/>
</dbReference>
<sequence>MLDEERIFAGSNLLRLRNPAKFQNTMNVAGASYLCSSWCRNFNNDAVLVEASPSYFSGYVYRTQYGNPGEILESGFHLTASRCEREELFQRLCGAQGGNTFNSGILTSICASFSSYSLMSKVPATLVYGHNRNLTVHTYLIDATEFKGFAIPCTCPLDPIVMQFPYLREICEVNFPNIIPGFKIVGIVFPAKIGHSRNTYWPPRLSRLLLAVNPHYLANFGYGGEEKKGIRAARVVAERFNKKGE</sequence>
<dbReference type="Proteomes" id="UP001163255">
    <property type="component" value="Chromosome"/>
</dbReference>
<protein>
    <submittedName>
        <fullName evidence="1">Uncharacterized protein</fullName>
    </submittedName>
</protein>
<evidence type="ECO:0000313" key="2">
    <source>
        <dbReference type="Proteomes" id="UP001163255"/>
    </source>
</evidence>
<evidence type="ECO:0000313" key="1">
    <source>
        <dbReference type="EMBL" id="UYM16844.1"/>
    </source>
</evidence>
<accession>A0ABY6GVR0</accession>
<organism evidence="1 2">
    <name type="scientific">Endozoicomonas euniceicola</name>
    <dbReference type="NCBI Taxonomy" id="1234143"/>
    <lineage>
        <taxon>Bacteria</taxon>
        <taxon>Pseudomonadati</taxon>
        <taxon>Pseudomonadota</taxon>
        <taxon>Gammaproteobacteria</taxon>
        <taxon>Oceanospirillales</taxon>
        <taxon>Endozoicomonadaceae</taxon>
        <taxon>Endozoicomonas</taxon>
    </lineage>
</organism>
<reference evidence="1" key="1">
    <citation type="submission" date="2022-10" db="EMBL/GenBank/DDBJ databases">
        <title>Completed Genome Sequence of two octocoral isolated bacterium, Endozoicomonas euniceicola EF212T and Endozoicomonas gorgoniicola PS125T.</title>
        <authorList>
            <person name="Chiou Y.-J."/>
            <person name="Chen Y.-H."/>
        </authorList>
    </citation>
    <scope>NUCLEOTIDE SEQUENCE</scope>
    <source>
        <strain evidence="1">EF212</strain>
    </source>
</reference>
<gene>
    <name evidence="1" type="ORF">NX720_02650</name>
</gene>
<keyword evidence="2" id="KW-1185">Reference proteome</keyword>
<name>A0ABY6GVR0_9GAMM</name>
<dbReference type="RefSeq" id="WP_262599208.1">
    <property type="nucleotide sequence ID" value="NZ_CP103300.1"/>
</dbReference>
<proteinExistence type="predicted"/>